<feature type="non-terminal residue" evidence="1">
    <location>
        <position position="1"/>
    </location>
</feature>
<sequence length="35" mass="3882">GVDVMNALKSEKAITEEIEAGLKKLIEDFNQTFVT</sequence>
<dbReference type="EMBL" id="LCRH01000029">
    <property type="protein sequence ID" value="KKW32404.1"/>
    <property type="molecule type" value="Genomic_DNA"/>
</dbReference>
<dbReference type="AlphaFoldDB" id="A0A0G2AII2"/>
<evidence type="ECO:0000313" key="1">
    <source>
        <dbReference type="EMBL" id="KKW32404.1"/>
    </source>
</evidence>
<reference evidence="1 2" key="1">
    <citation type="journal article" date="2015" name="Nature">
        <title>rRNA introns, odd ribosomes, and small enigmatic genomes across a large radiation of phyla.</title>
        <authorList>
            <person name="Brown C.T."/>
            <person name="Hug L.A."/>
            <person name="Thomas B.C."/>
            <person name="Sharon I."/>
            <person name="Castelle C.J."/>
            <person name="Singh A."/>
            <person name="Wilkins M.J."/>
            <person name="Williams K.H."/>
            <person name="Banfield J.F."/>
        </authorList>
    </citation>
    <scope>NUCLEOTIDE SEQUENCE [LARGE SCALE GENOMIC DNA]</scope>
</reference>
<organism evidence="1 2">
    <name type="scientific">Candidatus Uhrbacteria bacterium GW2011_GWA2_52_8d</name>
    <dbReference type="NCBI Taxonomy" id="1618979"/>
    <lineage>
        <taxon>Bacteria</taxon>
        <taxon>Candidatus Uhriibacteriota</taxon>
    </lineage>
</organism>
<accession>A0A0G2AII2</accession>
<protein>
    <submittedName>
        <fullName evidence="1">Uncharacterized protein</fullName>
    </submittedName>
</protein>
<proteinExistence type="predicted"/>
<gene>
    <name evidence="1" type="ORF">UY76_C0029G0008</name>
</gene>
<dbReference type="Proteomes" id="UP000034054">
    <property type="component" value="Unassembled WGS sequence"/>
</dbReference>
<comment type="caution">
    <text evidence="1">The sequence shown here is derived from an EMBL/GenBank/DDBJ whole genome shotgun (WGS) entry which is preliminary data.</text>
</comment>
<evidence type="ECO:0000313" key="2">
    <source>
        <dbReference type="Proteomes" id="UP000034054"/>
    </source>
</evidence>
<name>A0A0G2AII2_9BACT</name>